<sequence>DAAAAVRDYAEDGYDLVIAHGSQYGGFLSEMAPDFPDTAFAWGTSGDTFGLDNVSAYTASSDQGGYVMGAMAAAMTKSHTIGVVGPIEVGDAKLYVDGFVAGAAAQDQGVSVNVNYIMSFSDVALAAEAAQAHIANRADILTGTAQMVVGATGVAAEHGAKWFGTQSNQTALGEDMVVASQVYKWEVVLQGIVDGIAAGDLGGEAHDINLGNGGLVIEFNDGVDAGDARAIADAAIAAIIAGGVDTTYTPPQPKSGGTLVQASTQVGTGINHGVKSGVAIGNPSSKIFASLVHLDPNWDPQPYLAESWEVSDDALTVTLHLVEGATFHDGEPITSADVKFSIEVVKNNHPFTGMWGALDSIDTPDDLTVVLNLATPHPALWIAMSDVLMPIMPKHIMDDGTPIGEMTGHPNNTASLEGDLIAVGSGPFVLKEWDATQKIVLEAYEDFFIPDRPYLDSIIYVIVPDEDAALLGLESGEYDTAGYASVLNEQKVLNNPDVVSIPYAGGVGALNHLQFNMANDVMSDLRVRQAIAYTIDRDYVINTLHQGMTTELLGGIYPDSPFYNPNVERYDVDLDKARELLAEAGYADGLELRIHYIPGPNEQQRNVAEYIAAALSEVGVDVEVVNSADAGAWVGIFFGGPDAWQMTMTAYFNWGDPVIGVQRAYVCDNIKVSFFVNNSAYCNERVDELLYAAAVEADFDARKALYDEFQEITAIELPFYNIN</sequence>
<dbReference type="Gene3D" id="3.10.105.10">
    <property type="entry name" value="Dipeptide-binding Protein, Domain 3"/>
    <property type="match status" value="1"/>
</dbReference>
<accession>A0A382B7X2</accession>
<feature type="non-terminal residue" evidence="4">
    <location>
        <position position="723"/>
    </location>
</feature>
<evidence type="ECO:0000313" key="4">
    <source>
        <dbReference type="EMBL" id="SVB09895.1"/>
    </source>
</evidence>
<dbReference type="EMBL" id="UINC01028611">
    <property type="protein sequence ID" value="SVB09895.1"/>
    <property type="molecule type" value="Genomic_DNA"/>
</dbReference>
<evidence type="ECO:0000259" key="2">
    <source>
        <dbReference type="Pfam" id="PF00496"/>
    </source>
</evidence>
<keyword evidence="1" id="KW-0732">Signal</keyword>
<dbReference type="Gene3D" id="3.40.190.10">
    <property type="entry name" value="Periplasmic binding protein-like II"/>
    <property type="match status" value="1"/>
</dbReference>
<dbReference type="GO" id="GO:0005886">
    <property type="term" value="C:plasma membrane"/>
    <property type="evidence" value="ECO:0007669"/>
    <property type="project" value="InterPro"/>
</dbReference>
<dbReference type="Gene3D" id="3.40.50.2300">
    <property type="match status" value="2"/>
</dbReference>
<dbReference type="InterPro" id="IPR000914">
    <property type="entry name" value="SBP_5_dom"/>
</dbReference>
<dbReference type="SUPFAM" id="SSF53850">
    <property type="entry name" value="Periplasmic binding protein-like II"/>
    <property type="match status" value="1"/>
</dbReference>
<gene>
    <name evidence="4" type="ORF">METZ01_LOCUS162749</name>
</gene>
<reference evidence="4" key="1">
    <citation type="submission" date="2018-05" db="EMBL/GenBank/DDBJ databases">
        <authorList>
            <person name="Lanie J.A."/>
            <person name="Ng W.-L."/>
            <person name="Kazmierczak K.M."/>
            <person name="Andrzejewski T.M."/>
            <person name="Davidsen T.M."/>
            <person name="Wayne K.J."/>
            <person name="Tettelin H."/>
            <person name="Glass J.I."/>
            <person name="Rusch D."/>
            <person name="Podicherti R."/>
            <person name="Tsui H.-C.T."/>
            <person name="Winkler M.E."/>
        </authorList>
    </citation>
    <scope>NUCLEOTIDE SEQUENCE</scope>
</reference>
<protein>
    <recommendedName>
        <fullName evidence="5">Solute-binding protein family 5 domain-containing protein</fullName>
    </recommendedName>
</protein>
<dbReference type="GO" id="GO:0015833">
    <property type="term" value="P:peptide transport"/>
    <property type="evidence" value="ECO:0007669"/>
    <property type="project" value="TreeGrafter"/>
</dbReference>
<dbReference type="PANTHER" id="PTHR30290">
    <property type="entry name" value="PERIPLASMIC BINDING COMPONENT OF ABC TRANSPORTER"/>
    <property type="match status" value="1"/>
</dbReference>
<proteinExistence type="predicted"/>
<dbReference type="InterPro" id="IPR003760">
    <property type="entry name" value="PnrA-like"/>
</dbReference>
<feature type="domain" description="ABC transporter substrate-binding protein PnrA-like" evidence="3">
    <location>
        <begin position="5"/>
        <end position="218"/>
    </location>
</feature>
<evidence type="ECO:0000259" key="3">
    <source>
        <dbReference type="Pfam" id="PF02608"/>
    </source>
</evidence>
<dbReference type="Pfam" id="PF00496">
    <property type="entry name" value="SBP_bac_5"/>
    <property type="match status" value="1"/>
</dbReference>
<dbReference type="AlphaFoldDB" id="A0A382B7X2"/>
<feature type="domain" description="Solute-binding protein family 5" evidence="2">
    <location>
        <begin position="300"/>
        <end position="633"/>
    </location>
</feature>
<dbReference type="Pfam" id="PF02608">
    <property type="entry name" value="Bmp"/>
    <property type="match status" value="1"/>
</dbReference>
<evidence type="ECO:0008006" key="5">
    <source>
        <dbReference type="Google" id="ProtNLM"/>
    </source>
</evidence>
<name>A0A382B7X2_9ZZZZ</name>
<feature type="non-terminal residue" evidence="4">
    <location>
        <position position="1"/>
    </location>
</feature>
<evidence type="ECO:0000256" key="1">
    <source>
        <dbReference type="ARBA" id="ARBA00022729"/>
    </source>
</evidence>
<dbReference type="GO" id="GO:1904680">
    <property type="term" value="F:peptide transmembrane transporter activity"/>
    <property type="evidence" value="ECO:0007669"/>
    <property type="project" value="TreeGrafter"/>
</dbReference>
<organism evidence="4">
    <name type="scientific">marine metagenome</name>
    <dbReference type="NCBI Taxonomy" id="408172"/>
    <lineage>
        <taxon>unclassified sequences</taxon>
        <taxon>metagenomes</taxon>
        <taxon>ecological metagenomes</taxon>
    </lineage>
</organism>
<dbReference type="InterPro" id="IPR039424">
    <property type="entry name" value="SBP_5"/>
</dbReference>